<dbReference type="AlphaFoldDB" id="A0A813F4F9"/>
<dbReference type="GO" id="GO:0000774">
    <property type="term" value="F:adenyl-nucleotide exchange factor activity"/>
    <property type="evidence" value="ECO:0007669"/>
    <property type="project" value="InterPro"/>
</dbReference>
<accession>A0A813F4F9</accession>
<evidence type="ECO:0000256" key="4">
    <source>
        <dbReference type="SAM" id="MobiDB-lite"/>
    </source>
</evidence>
<dbReference type="InterPro" id="IPR013805">
    <property type="entry name" value="GrpE_CC"/>
</dbReference>
<proteinExistence type="inferred from homology"/>
<dbReference type="Proteomes" id="UP000654075">
    <property type="component" value="Unassembled WGS sequence"/>
</dbReference>
<feature type="non-terminal residue" evidence="5">
    <location>
        <position position="1"/>
    </location>
</feature>
<name>A0A813F4F9_POLGL</name>
<evidence type="ECO:0000256" key="1">
    <source>
        <dbReference type="ARBA" id="ARBA00009054"/>
    </source>
</evidence>
<dbReference type="Pfam" id="PF01025">
    <property type="entry name" value="GrpE"/>
    <property type="match status" value="1"/>
</dbReference>
<comment type="caution">
    <text evidence="5">The sequence shown here is derived from an EMBL/GenBank/DDBJ whole genome shotgun (WGS) entry which is preliminary data.</text>
</comment>
<comment type="similarity">
    <text evidence="1">Belongs to the GrpE family.</text>
</comment>
<keyword evidence="6" id="KW-1185">Reference proteome</keyword>
<sequence length="206" mass="22519">FLVLGLPHNAQPSPPPADLEGMKGRLGARLVQLHLQGAAASLRPTIACRRQNFAAAATFRPLVRASRHFAASAGDPEAKAEGAKAEEAKTDEAKTEEAKPEETKAADVKAAEAPEDPAQVLQDELTAVQEKVRAKKHELLLSLADYENNKKKYLREREDRRKRSTTNFATKTVEVYAEFDRFATPSTGGACQGIHEGVSMVRDLFK</sequence>
<keyword evidence="3" id="KW-0175">Coiled coil</keyword>
<feature type="coiled-coil region" evidence="3">
    <location>
        <begin position="118"/>
        <end position="163"/>
    </location>
</feature>
<dbReference type="GO" id="GO:0042803">
    <property type="term" value="F:protein homodimerization activity"/>
    <property type="evidence" value="ECO:0007669"/>
    <property type="project" value="InterPro"/>
</dbReference>
<evidence type="ECO:0008006" key="7">
    <source>
        <dbReference type="Google" id="ProtNLM"/>
    </source>
</evidence>
<organism evidence="5 6">
    <name type="scientific">Polarella glacialis</name>
    <name type="common">Dinoflagellate</name>
    <dbReference type="NCBI Taxonomy" id="89957"/>
    <lineage>
        <taxon>Eukaryota</taxon>
        <taxon>Sar</taxon>
        <taxon>Alveolata</taxon>
        <taxon>Dinophyceae</taxon>
        <taxon>Suessiales</taxon>
        <taxon>Suessiaceae</taxon>
        <taxon>Polarella</taxon>
    </lineage>
</organism>
<evidence type="ECO:0000313" key="6">
    <source>
        <dbReference type="Proteomes" id="UP000654075"/>
    </source>
</evidence>
<feature type="region of interest" description="Disordered" evidence="4">
    <location>
        <begin position="70"/>
        <end position="114"/>
    </location>
</feature>
<protein>
    <recommendedName>
        <fullName evidence="7">GrpE protein homolog</fullName>
    </recommendedName>
</protein>
<evidence type="ECO:0000256" key="3">
    <source>
        <dbReference type="SAM" id="Coils"/>
    </source>
</evidence>
<reference evidence="5" key="1">
    <citation type="submission" date="2021-02" db="EMBL/GenBank/DDBJ databases">
        <authorList>
            <person name="Dougan E. K."/>
            <person name="Rhodes N."/>
            <person name="Thang M."/>
            <person name="Chan C."/>
        </authorList>
    </citation>
    <scope>NUCLEOTIDE SEQUENCE</scope>
</reference>
<keyword evidence="2" id="KW-0143">Chaperone</keyword>
<dbReference type="Gene3D" id="3.90.20.20">
    <property type="match status" value="1"/>
</dbReference>
<dbReference type="SUPFAM" id="SSF58014">
    <property type="entry name" value="Coiled-coil domain of nucleotide exchange factor GrpE"/>
    <property type="match status" value="1"/>
</dbReference>
<dbReference type="EMBL" id="CAJNNV010023009">
    <property type="protein sequence ID" value="CAE8608442.1"/>
    <property type="molecule type" value="Genomic_DNA"/>
</dbReference>
<evidence type="ECO:0000256" key="2">
    <source>
        <dbReference type="ARBA" id="ARBA00023186"/>
    </source>
</evidence>
<feature type="compositionally biased region" description="Basic and acidic residues" evidence="4">
    <location>
        <begin position="76"/>
        <end position="112"/>
    </location>
</feature>
<dbReference type="InterPro" id="IPR000740">
    <property type="entry name" value="GrpE"/>
</dbReference>
<gene>
    <name evidence="5" type="ORF">PGLA1383_LOCUS26303</name>
</gene>
<evidence type="ECO:0000313" key="5">
    <source>
        <dbReference type="EMBL" id="CAE8608442.1"/>
    </source>
</evidence>
<dbReference type="GO" id="GO:0006457">
    <property type="term" value="P:protein folding"/>
    <property type="evidence" value="ECO:0007669"/>
    <property type="project" value="InterPro"/>
</dbReference>
<feature type="non-terminal residue" evidence="5">
    <location>
        <position position="206"/>
    </location>
</feature>
<dbReference type="GO" id="GO:0051087">
    <property type="term" value="F:protein-folding chaperone binding"/>
    <property type="evidence" value="ECO:0007669"/>
    <property type="project" value="InterPro"/>
</dbReference>